<organism evidence="2 3">
    <name type="scientific">Grifola frondosa</name>
    <name type="common">Maitake</name>
    <name type="synonym">Polyporus frondosus</name>
    <dbReference type="NCBI Taxonomy" id="5627"/>
    <lineage>
        <taxon>Eukaryota</taxon>
        <taxon>Fungi</taxon>
        <taxon>Dikarya</taxon>
        <taxon>Basidiomycota</taxon>
        <taxon>Agaricomycotina</taxon>
        <taxon>Agaricomycetes</taxon>
        <taxon>Polyporales</taxon>
        <taxon>Grifolaceae</taxon>
        <taxon>Grifola</taxon>
    </lineage>
</organism>
<feature type="region of interest" description="Disordered" evidence="1">
    <location>
        <begin position="129"/>
        <end position="150"/>
    </location>
</feature>
<gene>
    <name evidence="2" type="ORF">A0H81_09265</name>
</gene>
<evidence type="ECO:0000313" key="2">
    <source>
        <dbReference type="EMBL" id="OBZ70821.1"/>
    </source>
</evidence>
<dbReference type="Proteomes" id="UP000092993">
    <property type="component" value="Unassembled WGS sequence"/>
</dbReference>
<dbReference type="AlphaFoldDB" id="A0A1C7M1L2"/>
<evidence type="ECO:0000313" key="3">
    <source>
        <dbReference type="Proteomes" id="UP000092993"/>
    </source>
</evidence>
<proteinExistence type="predicted"/>
<name>A0A1C7M1L2_GRIFR</name>
<dbReference type="EMBL" id="LUGG01000013">
    <property type="protein sequence ID" value="OBZ70821.1"/>
    <property type="molecule type" value="Genomic_DNA"/>
</dbReference>
<protein>
    <submittedName>
        <fullName evidence="2">Uncharacterized protein</fullName>
    </submittedName>
</protein>
<keyword evidence="3" id="KW-1185">Reference proteome</keyword>
<evidence type="ECO:0000256" key="1">
    <source>
        <dbReference type="SAM" id="MobiDB-lite"/>
    </source>
</evidence>
<sequence length="150" mass="16707">MDEWCAGGRVKHTSWRVDLTRITELCVADSDGCETKVHANVPVPRKSPVVSHVRRMFMVSCRCHHPYDDPCLLPSIPIRKCPSYSKATFPLTATPIEADAALDVALSEDDDSKVGIVNTTIHEIQNSHTYPGDSTYFHPELSAPDDRQCE</sequence>
<reference evidence="2 3" key="1">
    <citation type="submission" date="2016-03" db="EMBL/GenBank/DDBJ databases">
        <title>Whole genome sequencing of Grifola frondosa 9006-11.</title>
        <authorList>
            <person name="Min B."/>
            <person name="Park H."/>
            <person name="Kim J.-G."/>
            <person name="Cho H."/>
            <person name="Oh Y.-L."/>
            <person name="Kong W.-S."/>
            <person name="Choi I.-G."/>
        </authorList>
    </citation>
    <scope>NUCLEOTIDE SEQUENCE [LARGE SCALE GENOMIC DNA]</scope>
    <source>
        <strain evidence="2 3">9006-11</strain>
    </source>
</reference>
<comment type="caution">
    <text evidence="2">The sequence shown here is derived from an EMBL/GenBank/DDBJ whole genome shotgun (WGS) entry which is preliminary data.</text>
</comment>
<accession>A0A1C7M1L2</accession>